<evidence type="ECO:0000256" key="1">
    <source>
        <dbReference type="ARBA" id="ARBA00022729"/>
    </source>
</evidence>
<keyword evidence="4" id="KW-1185">Reference proteome</keyword>
<evidence type="ECO:0000259" key="2">
    <source>
        <dbReference type="Pfam" id="PF11611"/>
    </source>
</evidence>
<proteinExistence type="predicted"/>
<evidence type="ECO:0000313" key="4">
    <source>
        <dbReference type="Proteomes" id="UP001158050"/>
    </source>
</evidence>
<feature type="domain" description="DUF4352" evidence="2">
    <location>
        <begin position="52"/>
        <end position="162"/>
    </location>
</feature>
<dbReference type="RefSeq" id="WP_283417891.1">
    <property type="nucleotide sequence ID" value="NZ_FXUO01000009.1"/>
</dbReference>
<dbReference type="EMBL" id="FXUO01000009">
    <property type="protein sequence ID" value="SMP96573.1"/>
    <property type="molecule type" value="Genomic_DNA"/>
</dbReference>
<dbReference type="Pfam" id="PF11611">
    <property type="entry name" value="DUF4352"/>
    <property type="match status" value="1"/>
</dbReference>
<name>A0ABY1R6P4_9FLAO</name>
<organism evidence="3 4">
    <name type="scientific">Epilithonimonas pallida</name>
    <dbReference type="NCBI Taxonomy" id="373671"/>
    <lineage>
        <taxon>Bacteria</taxon>
        <taxon>Pseudomonadati</taxon>
        <taxon>Bacteroidota</taxon>
        <taxon>Flavobacteriia</taxon>
        <taxon>Flavobacteriales</taxon>
        <taxon>Weeksellaceae</taxon>
        <taxon>Chryseobacterium group</taxon>
        <taxon>Epilithonimonas</taxon>
    </lineage>
</organism>
<sequence>MNKNFKHLASASTFAFFLFIAMGSGDDKKSTSTSTSSSATGASTEVKASYKKVGETLPTEYFEVTVNKVGVQNSVSTGNQFSDLKPESGTRYLIINTTFKNTSNESRMLMDGEVLVNYNGKDYTFDKSETVMAQGFGLLLDQINPLTAKTTNLVYKIPAELKGTAYYKPGRSGSDDLIDLGNIE</sequence>
<dbReference type="InterPro" id="IPR029051">
    <property type="entry name" value="DUF4352"/>
</dbReference>
<dbReference type="Proteomes" id="UP001158050">
    <property type="component" value="Unassembled WGS sequence"/>
</dbReference>
<reference evidence="3 4" key="1">
    <citation type="submission" date="2017-05" db="EMBL/GenBank/DDBJ databases">
        <authorList>
            <person name="Varghese N."/>
            <person name="Submissions S."/>
        </authorList>
    </citation>
    <scope>NUCLEOTIDE SEQUENCE [LARGE SCALE GENOMIC DNA]</scope>
    <source>
        <strain evidence="3 4">DSM 18015</strain>
    </source>
</reference>
<keyword evidence="1" id="KW-0732">Signal</keyword>
<gene>
    <name evidence="3" type="ORF">SAMN05421679_109118</name>
</gene>
<accession>A0ABY1R6P4</accession>
<evidence type="ECO:0000313" key="3">
    <source>
        <dbReference type="EMBL" id="SMP96573.1"/>
    </source>
</evidence>
<comment type="caution">
    <text evidence="3">The sequence shown here is derived from an EMBL/GenBank/DDBJ whole genome shotgun (WGS) entry which is preliminary data.</text>
</comment>
<dbReference type="Gene3D" id="2.60.40.1240">
    <property type="match status" value="1"/>
</dbReference>
<protein>
    <recommendedName>
        <fullName evidence="2">DUF4352 domain-containing protein</fullName>
    </recommendedName>
</protein>
<dbReference type="InterPro" id="IPR029050">
    <property type="entry name" value="Immunoprotect_excell_Ig-like"/>
</dbReference>